<dbReference type="KEGG" id="dpx:DAPPUDRAFT_260377"/>
<dbReference type="InParanoid" id="E9HJ21"/>
<gene>
    <name evidence="1" type="ORF">DAPPUDRAFT_260377</name>
</gene>
<keyword evidence="2" id="KW-1185">Reference proteome</keyword>
<dbReference type="AlphaFoldDB" id="E9HJ21"/>
<dbReference type="PhylomeDB" id="E9HJ21"/>
<proteinExistence type="predicted"/>
<dbReference type="HOGENOM" id="CLU_1231008_0_0_1"/>
<accession>E9HJ21</accession>
<sequence>MENTFSVPTAAGVYQQILFQCAERMFPDQRQNPNKAFSVSKTIVNKPLAISWKQQTPEDKMKCNIISKQKYSKMYKELTKDKAKLSDEFKSPVTSTVTVRSGEGFTTGASGNLRVLLKFANHVSLLHNTFSTTWKGRVSELRSQALIPTDCNHHKEIAALERAKLVAESKSMTEASVTETSDDGNDCPVIDVVNFIHIPGSTAHLLDVHWISEHLISVHVPMDVI</sequence>
<dbReference type="EMBL" id="GL732659">
    <property type="protein sequence ID" value="EFX68272.1"/>
    <property type="molecule type" value="Genomic_DNA"/>
</dbReference>
<evidence type="ECO:0000313" key="1">
    <source>
        <dbReference type="EMBL" id="EFX68272.1"/>
    </source>
</evidence>
<organism evidence="1 2">
    <name type="scientific">Daphnia pulex</name>
    <name type="common">Water flea</name>
    <dbReference type="NCBI Taxonomy" id="6669"/>
    <lineage>
        <taxon>Eukaryota</taxon>
        <taxon>Metazoa</taxon>
        <taxon>Ecdysozoa</taxon>
        <taxon>Arthropoda</taxon>
        <taxon>Crustacea</taxon>
        <taxon>Branchiopoda</taxon>
        <taxon>Diplostraca</taxon>
        <taxon>Cladocera</taxon>
        <taxon>Anomopoda</taxon>
        <taxon>Daphniidae</taxon>
        <taxon>Daphnia</taxon>
    </lineage>
</organism>
<name>E9HJ21_DAPPU</name>
<dbReference type="Proteomes" id="UP000000305">
    <property type="component" value="Unassembled WGS sequence"/>
</dbReference>
<protein>
    <submittedName>
        <fullName evidence="1">Uncharacterized protein</fullName>
    </submittedName>
</protein>
<reference evidence="1 2" key="1">
    <citation type="journal article" date="2011" name="Science">
        <title>The ecoresponsive genome of Daphnia pulex.</title>
        <authorList>
            <person name="Colbourne J.K."/>
            <person name="Pfrender M.E."/>
            <person name="Gilbert D."/>
            <person name="Thomas W.K."/>
            <person name="Tucker A."/>
            <person name="Oakley T.H."/>
            <person name="Tokishita S."/>
            <person name="Aerts A."/>
            <person name="Arnold G.J."/>
            <person name="Basu M.K."/>
            <person name="Bauer D.J."/>
            <person name="Caceres C.E."/>
            <person name="Carmel L."/>
            <person name="Casola C."/>
            <person name="Choi J.H."/>
            <person name="Detter J.C."/>
            <person name="Dong Q."/>
            <person name="Dusheyko S."/>
            <person name="Eads B.D."/>
            <person name="Frohlich T."/>
            <person name="Geiler-Samerotte K.A."/>
            <person name="Gerlach D."/>
            <person name="Hatcher P."/>
            <person name="Jogdeo S."/>
            <person name="Krijgsveld J."/>
            <person name="Kriventseva E.V."/>
            <person name="Kultz D."/>
            <person name="Laforsch C."/>
            <person name="Lindquist E."/>
            <person name="Lopez J."/>
            <person name="Manak J.R."/>
            <person name="Muller J."/>
            <person name="Pangilinan J."/>
            <person name="Patwardhan R.P."/>
            <person name="Pitluck S."/>
            <person name="Pritham E.J."/>
            <person name="Rechtsteiner A."/>
            <person name="Rho M."/>
            <person name="Rogozin I.B."/>
            <person name="Sakarya O."/>
            <person name="Salamov A."/>
            <person name="Schaack S."/>
            <person name="Shapiro H."/>
            <person name="Shiga Y."/>
            <person name="Skalitzky C."/>
            <person name="Smith Z."/>
            <person name="Souvorov A."/>
            <person name="Sung W."/>
            <person name="Tang Z."/>
            <person name="Tsuchiya D."/>
            <person name="Tu H."/>
            <person name="Vos H."/>
            <person name="Wang M."/>
            <person name="Wolf Y.I."/>
            <person name="Yamagata H."/>
            <person name="Yamada T."/>
            <person name="Ye Y."/>
            <person name="Shaw J.R."/>
            <person name="Andrews J."/>
            <person name="Crease T.J."/>
            <person name="Tang H."/>
            <person name="Lucas S.M."/>
            <person name="Robertson H.M."/>
            <person name="Bork P."/>
            <person name="Koonin E.V."/>
            <person name="Zdobnov E.M."/>
            <person name="Grigoriev I.V."/>
            <person name="Lynch M."/>
            <person name="Boore J.L."/>
        </authorList>
    </citation>
    <scope>NUCLEOTIDE SEQUENCE [LARGE SCALE GENOMIC DNA]</scope>
</reference>
<evidence type="ECO:0000313" key="2">
    <source>
        <dbReference type="Proteomes" id="UP000000305"/>
    </source>
</evidence>